<dbReference type="Pfam" id="PF20256">
    <property type="entry name" value="MoCoBD_2"/>
    <property type="match status" value="2"/>
</dbReference>
<evidence type="ECO:0000256" key="8">
    <source>
        <dbReference type="PROSITE-ProRule" id="PRU00433"/>
    </source>
</evidence>
<dbReference type="Proteomes" id="UP000317078">
    <property type="component" value="Unassembled WGS sequence"/>
</dbReference>
<dbReference type="Pfam" id="PF13442">
    <property type="entry name" value="Cytochrome_CBB3"/>
    <property type="match status" value="1"/>
</dbReference>
<keyword evidence="5 8" id="KW-0479">Metal-binding</keyword>
<protein>
    <submittedName>
        <fullName evidence="10">Aldehyde dehydrogenase</fullName>
    </submittedName>
</protein>
<dbReference type="GO" id="GO:0016491">
    <property type="term" value="F:oxidoreductase activity"/>
    <property type="evidence" value="ECO:0007669"/>
    <property type="project" value="InterPro"/>
</dbReference>
<keyword evidence="7 8" id="KW-0408">Iron</keyword>
<evidence type="ECO:0000256" key="1">
    <source>
        <dbReference type="ARBA" id="ARBA00001926"/>
    </source>
</evidence>
<dbReference type="InterPro" id="IPR008168">
    <property type="entry name" value="Cyt_C_IC"/>
</dbReference>
<organism evidence="10 11">
    <name type="scientific">Muricoccus nepalensis</name>
    <dbReference type="NCBI Taxonomy" id="1854500"/>
    <lineage>
        <taxon>Bacteria</taxon>
        <taxon>Pseudomonadati</taxon>
        <taxon>Pseudomonadota</taxon>
        <taxon>Alphaproteobacteria</taxon>
        <taxon>Acetobacterales</taxon>
        <taxon>Roseomonadaceae</taxon>
        <taxon>Muricoccus</taxon>
    </lineage>
</organism>
<keyword evidence="6" id="KW-0249">Electron transport</keyword>
<evidence type="ECO:0000256" key="2">
    <source>
        <dbReference type="ARBA" id="ARBA00022448"/>
    </source>
</evidence>
<dbReference type="GO" id="GO:0020037">
    <property type="term" value="F:heme binding"/>
    <property type="evidence" value="ECO:0007669"/>
    <property type="project" value="InterPro"/>
</dbReference>
<dbReference type="InterPro" id="IPR009056">
    <property type="entry name" value="Cyt_c-like_dom"/>
</dbReference>
<dbReference type="Gene3D" id="3.90.1170.50">
    <property type="entry name" value="Aldehyde oxidase/xanthine dehydrogenase, a/b hammerhead"/>
    <property type="match status" value="1"/>
</dbReference>
<dbReference type="InterPro" id="IPR008274">
    <property type="entry name" value="AldOxase/xan_DH_MoCoBD1"/>
</dbReference>
<keyword evidence="3 8" id="KW-0349">Heme</keyword>
<evidence type="ECO:0000259" key="9">
    <source>
        <dbReference type="PROSITE" id="PS51007"/>
    </source>
</evidence>
<keyword evidence="11" id="KW-1185">Reference proteome</keyword>
<dbReference type="SUPFAM" id="SSF56003">
    <property type="entry name" value="Molybdenum cofactor-binding domain"/>
    <property type="match status" value="2"/>
</dbReference>
<evidence type="ECO:0000256" key="6">
    <source>
        <dbReference type="ARBA" id="ARBA00022982"/>
    </source>
</evidence>
<dbReference type="InterPro" id="IPR046867">
    <property type="entry name" value="AldOxase/xan_DH_MoCoBD2"/>
</dbReference>
<evidence type="ECO:0000313" key="10">
    <source>
        <dbReference type="EMBL" id="TPG44760.1"/>
    </source>
</evidence>
<evidence type="ECO:0000256" key="5">
    <source>
        <dbReference type="ARBA" id="ARBA00022723"/>
    </source>
</evidence>
<reference evidence="10 11" key="1">
    <citation type="journal article" date="2019" name="Environ. Microbiol.">
        <title>Species interactions and distinct microbial communities in high Arctic permafrost affected cryosols are associated with the CH4 and CO2 gas fluxes.</title>
        <authorList>
            <person name="Altshuler I."/>
            <person name="Hamel J."/>
            <person name="Turney S."/>
            <person name="Magnuson E."/>
            <person name="Levesque R."/>
            <person name="Greer C."/>
            <person name="Whyte L.G."/>
        </authorList>
    </citation>
    <scope>NUCLEOTIDE SEQUENCE [LARGE SCALE GENOMIC DNA]</scope>
    <source>
        <strain evidence="10 11">S9.3B</strain>
    </source>
</reference>
<dbReference type="InterPro" id="IPR036909">
    <property type="entry name" value="Cyt_c-like_dom_sf"/>
</dbReference>
<dbReference type="Gene3D" id="1.10.760.10">
    <property type="entry name" value="Cytochrome c-like domain"/>
    <property type="match status" value="3"/>
</dbReference>
<dbReference type="PANTHER" id="PTHR47495:SF1">
    <property type="entry name" value="BLL3820 PROTEIN"/>
    <property type="match status" value="1"/>
</dbReference>
<dbReference type="SUPFAM" id="SSF54665">
    <property type="entry name" value="CO dehydrogenase molybdoprotein N-domain-like"/>
    <property type="match status" value="1"/>
</dbReference>
<dbReference type="InterPro" id="IPR037165">
    <property type="entry name" value="AldOxase/xan_DH_Mopterin-bd_sf"/>
</dbReference>
<evidence type="ECO:0000256" key="7">
    <source>
        <dbReference type="ARBA" id="ARBA00023004"/>
    </source>
</evidence>
<keyword evidence="4" id="KW-0679">Respiratory chain</keyword>
<feature type="domain" description="Cytochrome c" evidence="9">
    <location>
        <begin position="1056"/>
        <end position="1140"/>
    </location>
</feature>
<name>A0A502F6L5_9PROT</name>
<comment type="caution">
    <text evidence="10">The sequence shown here is derived from an EMBL/GenBank/DDBJ whole genome shotgun (WGS) entry which is preliminary data.</text>
</comment>
<evidence type="ECO:0000256" key="3">
    <source>
        <dbReference type="ARBA" id="ARBA00022617"/>
    </source>
</evidence>
<dbReference type="PRINTS" id="PR00605">
    <property type="entry name" value="CYTCHROMECIC"/>
</dbReference>
<dbReference type="AlphaFoldDB" id="A0A502F6L5"/>
<feature type="domain" description="Cytochrome c" evidence="9">
    <location>
        <begin position="932"/>
        <end position="1039"/>
    </location>
</feature>
<dbReference type="Pfam" id="PF00034">
    <property type="entry name" value="Cytochrom_C"/>
    <property type="match status" value="2"/>
</dbReference>
<comment type="cofactor">
    <cofactor evidence="1">
        <name>heme c</name>
        <dbReference type="ChEBI" id="CHEBI:61717"/>
    </cofactor>
</comment>
<dbReference type="Pfam" id="PF02738">
    <property type="entry name" value="MoCoBD_1"/>
    <property type="match status" value="1"/>
</dbReference>
<dbReference type="InterPro" id="IPR036856">
    <property type="entry name" value="Ald_Oxase/Xan_DH_a/b_sf"/>
</dbReference>
<dbReference type="InterPro" id="IPR052516">
    <property type="entry name" value="N-heterocyclic_Hydroxylase"/>
</dbReference>
<dbReference type="EMBL" id="RCZP01000052">
    <property type="protein sequence ID" value="TPG44760.1"/>
    <property type="molecule type" value="Genomic_DNA"/>
</dbReference>
<dbReference type="RefSeq" id="WP_140886867.1">
    <property type="nucleotide sequence ID" value="NZ_RCZP01000052.1"/>
</dbReference>
<feature type="domain" description="Cytochrome c" evidence="9">
    <location>
        <begin position="787"/>
        <end position="890"/>
    </location>
</feature>
<keyword evidence="2" id="KW-0813">Transport</keyword>
<proteinExistence type="predicted"/>
<accession>A0A502F6L5</accession>
<sequence>MTPRAAQGLARGEVLAQEGVLAVTRRRAPVPGTPPGANARDEEDVFVAVFDDGSVAAFNGHVDLGTGIRTALTQIVAEELDVRLDAVTVVLGDTARTPDQGPTIASETIQIAAVPLRQAAAGARRALLAMAAARLGTEALAVAEGVVSDAAGRRLSYGELLCGARAILPLDGDAPLKPVGSYRLVGQPVPRADIPAKATGGLTFVHDMRVPRMLHGRVVRPPYAGLDSGAFVGRSLLSVDRNSVAHIPGLVEVVVLGDFVGVVAEREEEAARAARDLRVAWRAFSAPAGLDDVETALRRNPSTRRVLKETGDVDGALAGAAKRMPRTYSWPYQMHASIGPSCALADFAEGALRVWSGTQNPHMLRADLARLMDLPEARIEVTRMEAAGCYGRNCADDVSGDAALLSRAVGRPVRVQLTREQEHLWEPKGAAQLIDVDGGLDAAGNPVAYDFVSRYPSNDAPLLALLLTGAVEPSPAVLGMGDRTAIPPYDYPAMRIAVEDMPPIVRASWMRGVSALPSTFAHESYIDELAAEAGVDPVEYRLRLLKEERAAALVRAVAERAGWEPRTGPRRTGEGDILRGQGFAYALYVHSKFPGYGAAWAAWVAEVEVNRRTGEVVATRIVAGHDAGLMINPDGVRHQVHGNVIQATSRALKERVPFEDGIVAAREWGGYPILDFREVPAVEVMMMPRPEEPPLGAGESASVPGAAAIANALFDATGVRFRRAPFTPEVILAGLEPAAPPPPPRRRWFRGLGGVLGGLAVGAAAALGWAAALAPVQPPGAEAFPAAQLERGRLLAAAGNCAACHTAPDGVVNAGGRGVATPFGTIWSTNLTPDPETGIGTWSFAAFERAMRQGIGRDGRHLYPAFPYTAFAGMTEGDLLALYAHLMAQPPVRSVVPETRLAFPFNLRPLLAGWNLLFHRPGVIEPDPARTAAWNRGRYLVDAVGHCGACHTPRNALGAERRGAALAGGFAGGWEAPALDGSSRAPLAWSEADLFDYLRTGHSPRHGVAAGPMAPVVAGLGALPDADIRAMAHYLAALHPAAAGPAVAPAPDAAAWGAGEGARLFEGACAACHGGGAQDGPEVALAVSTALHSDHPDNLLRVILEGIPSVIPGHGAMPGFGDSLSDRQVEALAAHLRGRFAPGRPAWQDLGGRLRHLRATAR</sequence>
<dbReference type="PANTHER" id="PTHR47495">
    <property type="entry name" value="ALDEHYDE DEHYDROGENASE"/>
    <property type="match status" value="1"/>
</dbReference>
<dbReference type="SUPFAM" id="SSF46626">
    <property type="entry name" value="Cytochrome c"/>
    <property type="match status" value="3"/>
</dbReference>
<evidence type="ECO:0000256" key="4">
    <source>
        <dbReference type="ARBA" id="ARBA00022660"/>
    </source>
</evidence>
<dbReference type="Gene3D" id="3.30.365.10">
    <property type="entry name" value="Aldehyde oxidase/xanthine dehydrogenase, molybdopterin binding domain"/>
    <property type="match status" value="4"/>
</dbReference>
<dbReference type="PROSITE" id="PS51007">
    <property type="entry name" value="CYTC"/>
    <property type="match status" value="3"/>
</dbReference>
<dbReference type="SMART" id="SM01008">
    <property type="entry name" value="Ald_Xan_dh_C"/>
    <property type="match status" value="1"/>
</dbReference>
<dbReference type="GO" id="GO:0009055">
    <property type="term" value="F:electron transfer activity"/>
    <property type="evidence" value="ECO:0007669"/>
    <property type="project" value="InterPro"/>
</dbReference>
<dbReference type="OrthoDB" id="9767994at2"/>
<gene>
    <name evidence="10" type="ORF">EAH89_27190</name>
</gene>
<dbReference type="InterPro" id="IPR000674">
    <property type="entry name" value="Ald_Oxase/Xan_DH_a/b"/>
</dbReference>
<dbReference type="GO" id="GO:0005506">
    <property type="term" value="F:iron ion binding"/>
    <property type="evidence" value="ECO:0007669"/>
    <property type="project" value="InterPro"/>
</dbReference>
<evidence type="ECO:0000313" key="11">
    <source>
        <dbReference type="Proteomes" id="UP000317078"/>
    </source>
</evidence>